<name>A0A6I4YFK5_9DEIO</name>
<evidence type="ECO:0000313" key="3">
    <source>
        <dbReference type="Proteomes" id="UP000430519"/>
    </source>
</evidence>
<dbReference type="Pfam" id="PF11185">
    <property type="entry name" value="DUF2971"/>
    <property type="match status" value="1"/>
</dbReference>
<accession>A0A6I4YFK5</accession>
<protein>
    <submittedName>
        <fullName evidence="2">DUF2971 domain-containing protein</fullName>
    </submittedName>
</protein>
<evidence type="ECO:0000256" key="1">
    <source>
        <dbReference type="SAM" id="MobiDB-lite"/>
    </source>
</evidence>
<dbReference type="InterPro" id="IPR021352">
    <property type="entry name" value="DUF2971"/>
</dbReference>
<dbReference type="AlphaFoldDB" id="A0A6I4YFK5"/>
<evidence type="ECO:0000313" key="2">
    <source>
        <dbReference type="EMBL" id="MXV20332.1"/>
    </source>
</evidence>
<keyword evidence="3" id="KW-1185">Reference proteome</keyword>
<feature type="compositionally biased region" description="Basic and acidic residues" evidence="1">
    <location>
        <begin position="11"/>
        <end position="22"/>
    </location>
</feature>
<proteinExistence type="predicted"/>
<organism evidence="2 3">
    <name type="scientific">Deinococcus xianganensis</name>
    <dbReference type="NCBI Taxonomy" id="1507289"/>
    <lineage>
        <taxon>Bacteria</taxon>
        <taxon>Thermotogati</taxon>
        <taxon>Deinococcota</taxon>
        <taxon>Deinococci</taxon>
        <taxon>Deinococcales</taxon>
        <taxon>Deinococcaceae</taxon>
        <taxon>Deinococcus</taxon>
    </lineage>
</organism>
<feature type="region of interest" description="Disordered" evidence="1">
    <location>
        <begin position="1"/>
        <end position="22"/>
    </location>
</feature>
<dbReference type="EMBL" id="WVHK01000041">
    <property type="protein sequence ID" value="MXV20332.1"/>
    <property type="molecule type" value="Genomic_DNA"/>
</dbReference>
<dbReference type="Proteomes" id="UP000430519">
    <property type="component" value="Unassembled WGS sequence"/>
</dbReference>
<gene>
    <name evidence="2" type="ORF">GLX28_11865</name>
</gene>
<dbReference type="RefSeq" id="WP_160979753.1">
    <property type="nucleotide sequence ID" value="NZ_WVHK01000041.1"/>
</dbReference>
<reference evidence="2 3" key="1">
    <citation type="submission" date="2019-11" db="EMBL/GenBank/DDBJ databases">
        <title>Genome sequence of Deinococcus xianganensis Y35, AI-2 producing algicidal bacterium, isolated from lake water.</title>
        <authorList>
            <person name="Li Y."/>
        </authorList>
    </citation>
    <scope>NUCLEOTIDE SEQUENCE [LARGE SCALE GENOMIC DNA]</scope>
    <source>
        <strain evidence="2 3">Y35</strain>
    </source>
</reference>
<feature type="compositionally biased region" description="Polar residues" evidence="1">
    <location>
        <begin position="1"/>
        <end position="10"/>
    </location>
</feature>
<sequence>MNLLDPSSTGEAEKNPESCKAVEESAVIQPEAVRLTQERVEKRITRLISERRIGFSDLPETIYHYTSAAGLHGMLTTNSVWLTHARSLNDSSEYLYGINLIAGVVARKTGNMANEFRSAIYEWASSQREAIHSRSPQMASSSTVDAYFFCLCRSRDQLGQWRAYTPDAGGYAIGFSTGDFKRLLDESQTSMEPVIYDAPTQERIIEIYIEEYYNSISTEGDPKLRSELFFTLQSGLTYEAYKFKHAGFSQEDEIRIMYHKGSEDCRVRVSQNYIVPYIERAMPDNEKLPIREIIVGPTSDPSRSIHGLVQLLKHHKYAQVGIYTSEIPLRN</sequence>
<comment type="caution">
    <text evidence="2">The sequence shown here is derived from an EMBL/GenBank/DDBJ whole genome shotgun (WGS) entry which is preliminary data.</text>
</comment>